<dbReference type="KEGG" id="smul:SMUL_1852"/>
<keyword evidence="1" id="KW-0472">Membrane</keyword>
<evidence type="ECO:0000313" key="3">
    <source>
        <dbReference type="Proteomes" id="UP000019322"/>
    </source>
</evidence>
<name>A0AA86E2U6_SULMK</name>
<feature type="transmembrane region" description="Helical" evidence="1">
    <location>
        <begin position="37"/>
        <end position="54"/>
    </location>
</feature>
<feature type="transmembrane region" description="Helical" evidence="1">
    <location>
        <begin position="6"/>
        <end position="25"/>
    </location>
</feature>
<dbReference type="Proteomes" id="UP000019322">
    <property type="component" value="Chromosome"/>
</dbReference>
<sequence length="101" mass="11091">MGFVFFIGGVICMVGITQLALSFIQRYEALQTLKAKVALFGIFNIGVSYLLPILTSDMFLSTEQQELYIKISKVLLVIGMLFLIGSIIALVVSLVTKKQAV</sequence>
<evidence type="ECO:0000313" key="2">
    <source>
        <dbReference type="EMBL" id="AHJ13107.1"/>
    </source>
</evidence>
<keyword evidence="1" id="KW-1133">Transmembrane helix</keyword>
<evidence type="ECO:0000256" key="1">
    <source>
        <dbReference type="SAM" id="Phobius"/>
    </source>
</evidence>
<feature type="transmembrane region" description="Helical" evidence="1">
    <location>
        <begin position="74"/>
        <end position="95"/>
    </location>
</feature>
<dbReference type="AlphaFoldDB" id="A0AA86E2U6"/>
<gene>
    <name evidence="2" type="ORF">SMUL_1852</name>
</gene>
<proteinExistence type="predicted"/>
<dbReference type="RefSeq" id="WP_025344979.1">
    <property type="nucleotide sequence ID" value="NZ_CP007201.1"/>
</dbReference>
<reference evidence="2 3" key="1">
    <citation type="journal article" date="2014" name="Environ. Microbiol.">
        <title>Insights into organohalide respiration and the versatile catabolism of Sulfurospirillum multivorans gained from comparative genomics and physiological studies.</title>
        <authorList>
            <person name="Goris T."/>
            <person name="Schubert T."/>
            <person name="Gadkari J."/>
            <person name="Wubet T."/>
            <person name="Tarkka M."/>
            <person name="Buscot F."/>
            <person name="Adrian L."/>
            <person name="Diekert G."/>
        </authorList>
    </citation>
    <scope>NUCLEOTIDE SEQUENCE [LARGE SCALE GENOMIC DNA]</scope>
    <source>
        <strain evidence="3">DM 12446 / JCM 15788 / NBRC 109480</strain>
    </source>
</reference>
<protein>
    <submittedName>
        <fullName evidence="2">Membrane protein</fullName>
    </submittedName>
</protein>
<keyword evidence="1" id="KW-0812">Transmembrane</keyword>
<dbReference type="EMBL" id="CP007201">
    <property type="protein sequence ID" value="AHJ13107.1"/>
    <property type="molecule type" value="Genomic_DNA"/>
</dbReference>
<accession>A0AA86E2U6</accession>
<organism evidence="2 3">
    <name type="scientific">Sulfurospirillum multivorans (strain DM 12446 / JCM 15788 / NBRC 109480)</name>
    <dbReference type="NCBI Taxonomy" id="1150621"/>
    <lineage>
        <taxon>Bacteria</taxon>
        <taxon>Pseudomonadati</taxon>
        <taxon>Campylobacterota</taxon>
        <taxon>Epsilonproteobacteria</taxon>
        <taxon>Campylobacterales</taxon>
        <taxon>Sulfurospirillaceae</taxon>
        <taxon>Sulfurospirillum</taxon>
    </lineage>
</organism>